<keyword evidence="4" id="KW-0479">Metal-binding</keyword>
<dbReference type="CDD" id="cd03427">
    <property type="entry name" value="NUDIX_MTH1_Nudt1"/>
    <property type="match status" value="1"/>
</dbReference>
<dbReference type="InterPro" id="IPR015797">
    <property type="entry name" value="NUDIX_hydrolase-like_dom_sf"/>
</dbReference>
<evidence type="ECO:0000256" key="12">
    <source>
        <dbReference type="ARBA" id="ARBA00026218"/>
    </source>
</evidence>
<comment type="catalytic activity">
    <reaction evidence="9">
        <text>8-oxo-dGTP + H2O = 8-oxo-dGMP + diphosphate + H(+)</text>
        <dbReference type="Rhea" id="RHEA:31575"/>
        <dbReference type="ChEBI" id="CHEBI:15377"/>
        <dbReference type="ChEBI" id="CHEBI:15378"/>
        <dbReference type="ChEBI" id="CHEBI:33019"/>
        <dbReference type="ChEBI" id="CHEBI:63224"/>
        <dbReference type="ChEBI" id="CHEBI:77896"/>
    </reaction>
    <physiologicalReaction direction="left-to-right" evidence="9">
        <dbReference type="Rhea" id="RHEA:31576"/>
    </physiologicalReaction>
</comment>
<evidence type="ECO:0000256" key="7">
    <source>
        <dbReference type="ARBA" id="ARBA00024448"/>
    </source>
</evidence>
<dbReference type="InterPro" id="IPR000086">
    <property type="entry name" value="NUDIX_hydrolase_dom"/>
</dbReference>
<dbReference type="PRINTS" id="PR01403">
    <property type="entry name" value="8OXTPHPHTASE"/>
</dbReference>
<organism evidence="23">
    <name type="scientific">candidate division WWE3 bacterium</name>
    <dbReference type="NCBI Taxonomy" id="2053526"/>
    <lineage>
        <taxon>Bacteria</taxon>
        <taxon>Katanobacteria</taxon>
    </lineage>
</organism>
<evidence type="ECO:0000256" key="13">
    <source>
        <dbReference type="ARBA" id="ARBA00029673"/>
    </source>
</evidence>
<evidence type="ECO:0000256" key="17">
    <source>
        <dbReference type="ARBA" id="ARBA00032071"/>
    </source>
</evidence>
<dbReference type="EC" id="3.6.1.56" evidence="11"/>
<comment type="similarity">
    <text evidence="2">Belongs to the Nudix hydrolase family.</text>
</comment>
<dbReference type="EMBL" id="DSPJ01000059">
    <property type="protein sequence ID" value="HEX61923.1"/>
    <property type="molecule type" value="Genomic_DNA"/>
</dbReference>
<evidence type="ECO:0000256" key="9">
    <source>
        <dbReference type="ARBA" id="ARBA00024486"/>
    </source>
</evidence>
<reference evidence="23" key="1">
    <citation type="journal article" date="2020" name="mSystems">
        <title>Genome- and Community-Level Interaction Insights into Carbon Utilization and Element Cycling Functions of Hydrothermarchaeota in Hydrothermal Sediment.</title>
        <authorList>
            <person name="Zhou Z."/>
            <person name="Liu Y."/>
            <person name="Xu W."/>
            <person name="Pan J."/>
            <person name="Luo Z.H."/>
            <person name="Li M."/>
        </authorList>
    </citation>
    <scope>NUCLEOTIDE SEQUENCE [LARGE SCALE GENOMIC DNA]</scope>
    <source>
        <strain evidence="23">SpSt-361</strain>
    </source>
</reference>
<protein>
    <recommendedName>
        <fullName evidence="12">Oxidized purine nucleoside triphosphate hydrolase</fullName>
        <ecNumber evidence="11">3.6.1.56</ecNumber>
    </recommendedName>
    <alternativeName>
        <fullName evidence="16">2-hydroxy-dATP diphosphatase</fullName>
    </alternativeName>
    <alternativeName>
        <fullName evidence="15">7,8-dihydro-8-oxoguanine triphosphatase</fullName>
    </alternativeName>
    <alternativeName>
        <fullName evidence="14">8-oxo-dGTPase</fullName>
    </alternativeName>
    <alternativeName>
        <fullName evidence="17">Methylated purine nucleoside triphosphate hydrolase</fullName>
    </alternativeName>
    <alternativeName>
        <fullName evidence="13">Nucleoside diphosphate-linked moiety X motif 1</fullName>
    </alternativeName>
</protein>
<comment type="catalytic activity">
    <reaction evidence="8">
        <text>2-oxo-dATP + H2O = 2-oxo-dAMP + diphosphate + H(+)</text>
        <dbReference type="Rhea" id="RHEA:31583"/>
        <dbReference type="ChEBI" id="CHEBI:15377"/>
        <dbReference type="ChEBI" id="CHEBI:15378"/>
        <dbReference type="ChEBI" id="CHEBI:33019"/>
        <dbReference type="ChEBI" id="CHEBI:63212"/>
        <dbReference type="ChEBI" id="CHEBI:77897"/>
        <dbReference type="EC" id="3.6.1.56"/>
    </reaction>
    <physiologicalReaction direction="left-to-right" evidence="8">
        <dbReference type="Rhea" id="RHEA:31584"/>
    </physiologicalReaction>
</comment>
<evidence type="ECO:0000256" key="4">
    <source>
        <dbReference type="ARBA" id="ARBA00022723"/>
    </source>
</evidence>
<comment type="function">
    <text evidence="21">Oxidized purine nucleoside triphosphate hydrolase which is a prominent sanitizer of the oxidized nucleotide pool. Catalyzes the hydrolysis of 2-oxo-dATP (2-hydroxy-dATP) into 2-oxo-dAMP. Also has a significant hydrolase activity toward 2-oxo-ATP, 8-oxo-dGTP and 8-oxo-dATP. Through the hydrolysis of oxidized purine nucleoside triphosphates, prevents their incorporation into DNA and the subsequent transversions A:T to C:G and G:C to T:A. Also catalyzes the hydrolysis of methylated purine nucleoside triphosphate preventing their integration into DNA. Through this antimutagenic activity protects cells from oxidative stress.</text>
</comment>
<dbReference type="PROSITE" id="PS00893">
    <property type="entry name" value="NUDIX_BOX"/>
    <property type="match status" value="1"/>
</dbReference>
<dbReference type="GO" id="GO:0008828">
    <property type="term" value="F:dATP diphosphatase activity"/>
    <property type="evidence" value="ECO:0007669"/>
    <property type="project" value="UniProtKB-EC"/>
</dbReference>
<evidence type="ECO:0000256" key="11">
    <source>
        <dbReference type="ARBA" id="ARBA00026103"/>
    </source>
</evidence>
<dbReference type="InterPro" id="IPR003563">
    <property type="entry name" value="8ODP"/>
</dbReference>
<dbReference type="PROSITE" id="PS51462">
    <property type="entry name" value="NUDIX"/>
    <property type="match status" value="1"/>
</dbReference>
<evidence type="ECO:0000256" key="20">
    <source>
        <dbReference type="ARBA" id="ARBA00049032"/>
    </source>
</evidence>
<keyword evidence="5" id="KW-0378">Hydrolase</keyword>
<comment type="caution">
    <text evidence="23">The sequence shown here is derived from an EMBL/GenBank/DDBJ whole genome shotgun (WGS) entry which is preliminary data.</text>
</comment>
<evidence type="ECO:0000256" key="6">
    <source>
        <dbReference type="ARBA" id="ARBA00022842"/>
    </source>
</evidence>
<dbReference type="Gene3D" id="3.90.79.10">
    <property type="entry name" value="Nucleoside Triphosphate Pyrophosphohydrolase"/>
    <property type="match status" value="1"/>
</dbReference>
<gene>
    <name evidence="23" type="ORF">ENR01_02085</name>
</gene>
<dbReference type="SUPFAM" id="SSF55811">
    <property type="entry name" value="Nudix"/>
    <property type="match status" value="1"/>
</dbReference>
<comment type="catalytic activity">
    <reaction evidence="7">
        <text>8-oxo-dATP + H2O = 8-oxo-dAMP + diphosphate + H(+)</text>
        <dbReference type="Rhea" id="RHEA:65396"/>
        <dbReference type="ChEBI" id="CHEBI:15377"/>
        <dbReference type="ChEBI" id="CHEBI:15378"/>
        <dbReference type="ChEBI" id="CHEBI:33019"/>
        <dbReference type="ChEBI" id="CHEBI:71361"/>
        <dbReference type="ChEBI" id="CHEBI:172871"/>
    </reaction>
    <physiologicalReaction direction="left-to-right" evidence="7">
        <dbReference type="Rhea" id="RHEA:65397"/>
    </physiologicalReaction>
</comment>
<comment type="catalytic activity">
    <reaction evidence="20">
        <text>N(6)-methyl-dATP + H2O = N(6)-methyl-dAMP + diphosphate + H(+)</text>
        <dbReference type="Rhea" id="RHEA:67604"/>
        <dbReference type="ChEBI" id="CHEBI:15377"/>
        <dbReference type="ChEBI" id="CHEBI:15378"/>
        <dbReference type="ChEBI" id="CHEBI:33019"/>
        <dbReference type="ChEBI" id="CHEBI:169976"/>
        <dbReference type="ChEBI" id="CHEBI:172872"/>
    </reaction>
    <physiologicalReaction direction="left-to-right" evidence="20">
        <dbReference type="Rhea" id="RHEA:67605"/>
    </physiologicalReaction>
</comment>
<comment type="cofactor">
    <cofactor evidence="1">
        <name>Mg(2+)</name>
        <dbReference type="ChEBI" id="CHEBI:18420"/>
    </cofactor>
</comment>
<dbReference type="PANTHER" id="PTHR43758">
    <property type="entry name" value="7,8-DIHYDRO-8-OXOGUANINE TRIPHOSPHATASE"/>
    <property type="match status" value="1"/>
</dbReference>
<dbReference type="GO" id="GO:0042262">
    <property type="term" value="P:DNA protection"/>
    <property type="evidence" value="ECO:0007669"/>
    <property type="project" value="InterPro"/>
</dbReference>
<dbReference type="GO" id="GO:0008413">
    <property type="term" value="F:8-oxo-7,8-dihydroguanosine triphosphate pyrophosphatase activity"/>
    <property type="evidence" value="ECO:0007669"/>
    <property type="project" value="InterPro"/>
</dbReference>
<evidence type="ECO:0000313" key="23">
    <source>
        <dbReference type="EMBL" id="HEX61923.1"/>
    </source>
</evidence>
<comment type="catalytic activity">
    <reaction evidence="10">
        <text>2-oxo-ATP + H2O = 2-oxo-AMP + diphosphate + H(+)</text>
        <dbReference type="Rhea" id="RHEA:67392"/>
        <dbReference type="ChEBI" id="CHEBI:15377"/>
        <dbReference type="ChEBI" id="CHEBI:15378"/>
        <dbReference type="ChEBI" id="CHEBI:33019"/>
        <dbReference type="ChEBI" id="CHEBI:71395"/>
        <dbReference type="ChEBI" id="CHEBI:172878"/>
    </reaction>
    <physiologicalReaction direction="left-to-right" evidence="10">
        <dbReference type="Rhea" id="RHEA:67393"/>
    </physiologicalReaction>
</comment>
<evidence type="ECO:0000256" key="8">
    <source>
        <dbReference type="ARBA" id="ARBA00024459"/>
    </source>
</evidence>
<dbReference type="GO" id="GO:0046872">
    <property type="term" value="F:metal ion binding"/>
    <property type="evidence" value="ECO:0007669"/>
    <property type="project" value="UniProtKB-KW"/>
</dbReference>
<evidence type="ECO:0000256" key="18">
    <source>
        <dbReference type="ARBA" id="ARBA00048002"/>
    </source>
</evidence>
<evidence type="ECO:0000256" key="10">
    <source>
        <dbReference type="ARBA" id="ARBA00024596"/>
    </source>
</evidence>
<feature type="domain" description="Nudix hydrolase" evidence="22">
    <location>
        <begin position="1"/>
        <end position="127"/>
    </location>
</feature>
<dbReference type="PANTHER" id="PTHR43758:SF2">
    <property type="entry name" value="OXIDIZED PURINE NUCLEOSIDE TRIPHOSPHATE HYDROLASE"/>
    <property type="match status" value="1"/>
</dbReference>
<proteinExistence type="inferred from homology"/>
<dbReference type="AlphaFoldDB" id="A0A831YQ58"/>
<evidence type="ECO:0000256" key="19">
    <source>
        <dbReference type="ARBA" id="ARBA00048894"/>
    </source>
</evidence>
<evidence type="ECO:0000256" key="1">
    <source>
        <dbReference type="ARBA" id="ARBA00001946"/>
    </source>
</evidence>
<comment type="subunit">
    <text evidence="3">Monomer.</text>
</comment>
<sequence length="151" mass="17424">MTAAVLGFIVKDGRVLLALKKRGFGKGWWNGYGGKIKAGESPLEAVLRETREEIGIVPKDPIHHGTLHFFFEDGKTPDWVVHVFRAEDFEGEPTETEEMAPQWFSVEEVPYDAMWKDDPHWLPLLLESKRFEGKFTFRDNETLLSYEVIEI</sequence>
<evidence type="ECO:0000259" key="22">
    <source>
        <dbReference type="PROSITE" id="PS51462"/>
    </source>
</evidence>
<evidence type="ECO:0000256" key="16">
    <source>
        <dbReference type="ARBA" id="ARBA00031927"/>
    </source>
</evidence>
<evidence type="ECO:0000256" key="14">
    <source>
        <dbReference type="ARBA" id="ARBA00030634"/>
    </source>
</evidence>
<accession>A0A831YQ58</accession>
<comment type="catalytic activity">
    <reaction evidence="19">
        <text>O(6)-methyl-dGTP + H2O = O(6)-methyl-dGMP + diphosphate + H(+)</text>
        <dbReference type="Rhea" id="RHEA:67600"/>
        <dbReference type="ChEBI" id="CHEBI:15377"/>
        <dbReference type="ChEBI" id="CHEBI:15378"/>
        <dbReference type="ChEBI" id="CHEBI:33019"/>
        <dbReference type="ChEBI" id="CHEBI:169974"/>
        <dbReference type="ChEBI" id="CHEBI:169975"/>
    </reaction>
    <physiologicalReaction direction="left-to-right" evidence="19">
        <dbReference type="Rhea" id="RHEA:67601"/>
    </physiologicalReaction>
</comment>
<dbReference type="GO" id="GO:0005737">
    <property type="term" value="C:cytoplasm"/>
    <property type="evidence" value="ECO:0007669"/>
    <property type="project" value="TreeGrafter"/>
</dbReference>
<dbReference type="InterPro" id="IPR020084">
    <property type="entry name" value="NUDIX_hydrolase_CS"/>
</dbReference>
<comment type="catalytic activity">
    <reaction evidence="18">
        <text>N(6)-methyl-ATP + H2O = N(6)-methyl-AMP + diphosphate + H(+)</text>
        <dbReference type="Rhea" id="RHEA:67608"/>
        <dbReference type="ChEBI" id="CHEBI:15377"/>
        <dbReference type="ChEBI" id="CHEBI:15378"/>
        <dbReference type="ChEBI" id="CHEBI:33019"/>
        <dbReference type="ChEBI" id="CHEBI:144842"/>
        <dbReference type="ChEBI" id="CHEBI:172873"/>
    </reaction>
    <physiologicalReaction direction="left-to-right" evidence="18">
        <dbReference type="Rhea" id="RHEA:67609"/>
    </physiologicalReaction>
</comment>
<evidence type="ECO:0000256" key="3">
    <source>
        <dbReference type="ARBA" id="ARBA00011245"/>
    </source>
</evidence>
<evidence type="ECO:0000256" key="2">
    <source>
        <dbReference type="ARBA" id="ARBA00005582"/>
    </source>
</evidence>
<name>A0A831YQ58_UNCKA</name>
<dbReference type="Pfam" id="PF00293">
    <property type="entry name" value="NUDIX"/>
    <property type="match status" value="1"/>
</dbReference>
<evidence type="ECO:0000256" key="5">
    <source>
        <dbReference type="ARBA" id="ARBA00022801"/>
    </source>
</evidence>
<keyword evidence="6" id="KW-0460">Magnesium</keyword>
<evidence type="ECO:0000256" key="21">
    <source>
        <dbReference type="ARBA" id="ARBA00053094"/>
    </source>
</evidence>
<evidence type="ECO:0000256" key="15">
    <source>
        <dbReference type="ARBA" id="ARBA00030682"/>
    </source>
</evidence>